<keyword evidence="1" id="KW-0812">Transmembrane</keyword>
<feature type="transmembrane region" description="Helical" evidence="1">
    <location>
        <begin position="152"/>
        <end position="172"/>
    </location>
</feature>
<dbReference type="InterPro" id="IPR012666">
    <property type="entry name" value="CbtA_put"/>
</dbReference>
<feature type="transmembrane region" description="Helical" evidence="1">
    <location>
        <begin position="78"/>
        <end position="101"/>
    </location>
</feature>
<keyword evidence="1" id="KW-0472">Membrane</keyword>
<keyword evidence="3" id="KW-1185">Reference proteome</keyword>
<evidence type="ECO:0000313" key="2">
    <source>
        <dbReference type="EMBL" id="MDQ0396325.1"/>
    </source>
</evidence>
<comment type="caution">
    <text evidence="2">The sequence shown here is derived from an EMBL/GenBank/DDBJ whole genome shotgun (WGS) entry which is preliminary data.</text>
</comment>
<accession>A0ABU0FNY1</accession>
<feature type="transmembrane region" description="Helical" evidence="1">
    <location>
        <begin position="113"/>
        <end position="132"/>
    </location>
</feature>
<dbReference type="EMBL" id="JAUSVK010000001">
    <property type="protein sequence ID" value="MDQ0396325.1"/>
    <property type="molecule type" value="Genomic_DNA"/>
</dbReference>
<sequence>MVRSLLIRGMLVGILAGLLAFGFARVFGEPQVDLAIAFEEGHSHAAQAAPAAGGMAMQHAAGEQPEEELVSRDVQGSYGLLTGAVLYGAALGGLFALAFAFAQGRLGPLSPRATAGLIALGGFTAIVLMPQLKYPANPPAVGDAQTIGPRTALYFAMMAVSVLALVAAAGTAGRLTLRFGRWNATLLAAAAYVAAVSLAMLVLPAVDEVPPGFSAALLWKFRLASLGMHAVLWATLGIAFGIAADRLMIPPRRVLAA</sequence>
<protein>
    <submittedName>
        <fullName evidence="2">MFS family permease</fullName>
    </submittedName>
</protein>
<dbReference type="Pfam" id="PF09490">
    <property type="entry name" value="CbtA"/>
    <property type="match status" value="1"/>
</dbReference>
<feature type="transmembrane region" description="Helical" evidence="1">
    <location>
        <begin position="226"/>
        <end position="244"/>
    </location>
</feature>
<keyword evidence="1" id="KW-1133">Transmembrane helix</keyword>
<evidence type="ECO:0000256" key="1">
    <source>
        <dbReference type="SAM" id="Phobius"/>
    </source>
</evidence>
<gene>
    <name evidence="2" type="ORF">J3R73_006117</name>
</gene>
<feature type="transmembrane region" description="Helical" evidence="1">
    <location>
        <begin position="184"/>
        <end position="206"/>
    </location>
</feature>
<name>A0ABU0FNY1_9HYPH</name>
<reference evidence="2 3" key="1">
    <citation type="submission" date="2023-07" db="EMBL/GenBank/DDBJ databases">
        <title>Genomic Encyclopedia of Type Strains, Phase IV (KMG-IV): sequencing the most valuable type-strain genomes for metagenomic binning, comparative biology and taxonomic classification.</title>
        <authorList>
            <person name="Goeker M."/>
        </authorList>
    </citation>
    <scope>NUCLEOTIDE SEQUENCE [LARGE SCALE GENOMIC DNA]</scope>
    <source>
        <strain evidence="2 3">DSM 5896</strain>
    </source>
</reference>
<evidence type="ECO:0000313" key="3">
    <source>
        <dbReference type="Proteomes" id="UP001237448"/>
    </source>
</evidence>
<organism evidence="2 3">
    <name type="scientific">Labrys monachus</name>
    <dbReference type="NCBI Taxonomy" id="217067"/>
    <lineage>
        <taxon>Bacteria</taxon>
        <taxon>Pseudomonadati</taxon>
        <taxon>Pseudomonadota</taxon>
        <taxon>Alphaproteobacteria</taxon>
        <taxon>Hyphomicrobiales</taxon>
        <taxon>Xanthobacteraceae</taxon>
        <taxon>Labrys</taxon>
    </lineage>
</organism>
<dbReference type="Proteomes" id="UP001237448">
    <property type="component" value="Unassembled WGS sequence"/>
</dbReference>
<proteinExistence type="predicted"/>
<dbReference type="RefSeq" id="WP_307436419.1">
    <property type="nucleotide sequence ID" value="NZ_JAUSVK010000001.1"/>
</dbReference>